<dbReference type="EMBL" id="QMDX01000020">
    <property type="protein sequence ID" value="TSD08928.1"/>
    <property type="molecule type" value="Genomic_DNA"/>
</dbReference>
<feature type="transmembrane region" description="Helical" evidence="5">
    <location>
        <begin position="245"/>
        <end position="265"/>
    </location>
</feature>
<keyword evidence="3 5" id="KW-1133">Transmembrane helix</keyword>
<evidence type="ECO:0000259" key="6">
    <source>
        <dbReference type="PROSITE" id="PS50850"/>
    </source>
</evidence>
<feature type="domain" description="Major facilitator superfamily (MFS) profile" evidence="6">
    <location>
        <begin position="1"/>
        <end position="430"/>
    </location>
</feature>
<feature type="transmembrane region" description="Helical" evidence="5">
    <location>
        <begin position="157"/>
        <end position="177"/>
    </location>
</feature>
<feature type="transmembrane region" description="Helical" evidence="5">
    <location>
        <begin position="378"/>
        <end position="399"/>
    </location>
</feature>
<dbReference type="PANTHER" id="PTHR23518:SF2">
    <property type="entry name" value="MAJOR FACILITATOR SUPERFAMILY TRANSPORTER"/>
    <property type="match status" value="1"/>
</dbReference>
<feature type="transmembrane region" description="Helical" evidence="5">
    <location>
        <begin position="310"/>
        <end position="328"/>
    </location>
</feature>
<dbReference type="PROSITE" id="PS00216">
    <property type="entry name" value="SUGAR_TRANSPORT_1"/>
    <property type="match status" value="1"/>
</dbReference>
<dbReference type="InterPro" id="IPR011701">
    <property type="entry name" value="MFS"/>
</dbReference>
<name>A0A554MUU4_9EURY</name>
<dbReference type="InterPro" id="IPR020846">
    <property type="entry name" value="MFS_dom"/>
</dbReference>
<feature type="transmembrane region" description="Helical" evidence="5">
    <location>
        <begin position="91"/>
        <end position="109"/>
    </location>
</feature>
<dbReference type="PANTHER" id="PTHR23518">
    <property type="entry name" value="C-METHYLTRANSFERASE"/>
    <property type="match status" value="1"/>
</dbReference>
<comment type="caution">
    <text evidence="7">The sequence shown here is derived from an EMBL/GenBank/DDBJ whole genome shotgun (WGS) entry which is preliminary data.</text>
</comment>
<accession>A0A554MUU4</accession>
<keyword evidence="4 5" id="KW-0472">Membrane</keyword>
<keyword evidence="8" id="KW-1185">Reference proteome</keyword>
<evidence type="ECO:0000313" key="7">
    <source>
        <dbReference type="EMBL" id="TSD08928.1"/>
    </source>
</evidence>
<gene>
    <name evidence="7" type="ORF">DP107_17490</name>
</gene>
<evidence type="ECO:0000256" key="1">
    <source>
        <dbReference type="ARBA" id="ARBA00004141"/>
    </source>
</evidence>
<dbReference type="Pfam" id="PF07690">
    <property type="entry name" value="MFS_1"/>
    <property type="match status" value="2"/>
</dbReference>
<evidence type="ECO:0000256" key="2">
    <source>
        <dbReference type="ARBA" id="ARBA00022692"/>
    </source>
</evidence>
<evidence type="ECO:0000256" key="4">
    <source>
        <dbReference type="ARBA" id="ARBA00023136"/>
    </source>
</evidence>
<dbReference type="InParanoid" id="A0A554MUU4"/>
<evidence type="ECO:0000313" key="8">
    <source>
        <dbReference type="Proteomes" id="UP000319894"/>
    </source>
</evidence>
<dbReference type="GO" id="GO:0022857">
    <property type="term" value="F:transmembrane transporter activity"/>
    <property type="evidence" value="ECO:0007669"/>
    <property type="project" value="InterPro"/>
</dbReference>
<dbReference type="AlphaFoldDB" id="A0A554MUU4"/>
<dbReference type="OrthoDB" id="117970at2157"/>
<feature type="transmembrane region" description="Helical" evidence="5">
    <location>
        <begin position="20"/>
        <end position="41"/>
    </location>
</feature>
<dbReference type="InterPro" id="IPR036259">
    <property type="entry name" value="MFS_trans_sf"/>
</dbReference>
<dbReference type="CDD" id="cd17325">
    <property type="entry name" value="MFS_MdtG_SLC18_like"/>
    <property type="match status" value="1"/>
</dbReference>
<feature type="transmembrane region" description="Helical" evidence="5">
    <location>
        <begin position="405"/>
        <end position="424"/>
    </location>
</feature>
<comment type="subcellular location">
    <subcellularLocation>
        <location evidence="1">Membrane</location>
        <topology evidence="1">Multi-pass membrane protein</topology>
    </subcellularLocation>
</comment>
<proteinExistence type="predicted"/>
<dbReference type="PROSITE" id="PS50850">
    <property type="entry name" value="MFS"/>
    <property type="match status" value="1"/>
</dbReference>
<sequence length="448" mass="45571">MVLGTDRRVLALAMARMADALGNSFLIIVLPLYIASGQVAIDGIVGGRLLGFTLTEEFLIGLVLSLFGFLNSFGQPVTGRISDRVGTRKPFILGGLVVFGVASAAYPFVSSYAAILVVRAVQGLGAALTVPATIALVNDYATSDDERGGNFGVFNTFRLIGFGFGPIVAGIVVAGGFGRETVTEYVLGGLTLSGFNAAFAIAVLGAVVSFALVVWLVDEPPRAGADAADDLSISVLDPDGGIDTVFAVGIGTLFMALTIALFATLQEPINTALGQGSTLFGLQFSAVVAANVLLQVPIGNWADEYGRRPFIIAGFALLAPSVLAQGLIPLVTTPGTLVGPGLMLASRLVQGVAVAMVFAPGLAVAGDLARDGRSGTTLSVLTMAFGLGVAFGPLVSGFLFSFGLLAPFAFGAGLAVVALVLTVTQVEETLGGGSPTPEADDPPAVAQD</sequence>
<dbReference type="Gene3D" id="1.20.1250.20">
    <property type="entry name" value="MFS general substrate transporter like domains"/>
    <property type="match status" value="2"/>
</dbReference>
<evidence type="ECO:0000256" key="5">
    <source>
        <dbReference type="SAM" id="Phobius"/>
    </source>
</evidence>
<dbReference type="SUPFAM" id="SSF103473">
    <property type="entry name" value="MFS general substrate transporter"/>
    <property type="match status" value="2"/>
</dbReference>
<feature type="transmembrane region" description="Helical" evidence="5">
    <location>
        <begin position="197"/>
        <end position="217"/>
    </location>
</feature>
<dbReference type="GO" id="GO:0016020">
    <property type="term" value="C:membrane"/>
    <property type="evidence" value="ECO:0007669"/>
    <property type="project" value="UniProtKB-SubCell"/>
</dbReference>
<keyword evidence="2 5" id="KW-0812">Transmembrane</keyword>
<feature type="transmembrane region" description="Helical" evidence="5">
    <location>
        <begin position="277"/>
        <end position="298"/>
    </location>
</feature>
<organism evidence="7 8">
    <name type="scientific">Haloglomus irregulare</name>
    <dbReference type="NCBI Taxonomy" id="2234134"/>
    <lineage>
        <taxon>Archaea</taxon>
        <taxon>Methanobacteriati</taxon>
        <taxon>Methanobacteriota</taxon>
        <taxon>Stenosarchaea group</taxon>
        <taxon>Halobacteria</taxon>
        <taxon>Halobacteriales</taxon>
        <taxon>Natronomonadaceae</taxon>
        <taxon>Haloglomus</taxon>
    </lineage>
</organism>
<feature type="transmembrane region" description="Helical" evidence="5">
    <location>
        <begin position="348"/>
        <end position="366"/>
    </location>
</feature>
<reference evidence="7 8" key="1">
    <citation type="submission" date="2018-06" db="EMBL/GenBank/DDBJ databases">
        <title>Natronomonas sp. F16-60 a new haloarchaeon isolated from a solar saltern of Isla Cristina, Huelva, Spain.</title>
        <authorList>
            <person name="Duran-Viseras A."/>
            <person name="Sanchez-Porro C."/>
            <person name="Ventosa A."/>
        </authorList>
    </citation>
    <scope>NUCLEOTIDE SEQUENCE [LARGE SCALE GENOMIC DNA]</scope>
    <source>
        <strain evidence="7 8">F16-60</strain>
    </source>
</reference>
<evidence type="ECO:0000256" key="3">
    <source>
        <dbReference type="ARBA" id="ARBA00022989"/>
    </source>
</evidence>
<dbReference type="RefSeq" id="WP_144263409.1">
    <property type="nucleotide sequence ID" value="NZ_QMDX01000020.1"/>
</dbReference>
<dbReference type="InterPro" id="IPR005829">
    <property type="entry name" value="Sugar_transporter_CS"/>
</dbReference>
<protein>
    <submittedName>
        <fullName evidence="7">MFS transporter</fullName>
    </submittedName>
</protein>
<feature type="transmembrane region" description="Helical" evidence="5">
    <location>
        <begin position="47"/>
        <end position="70"/>
    </location>
</feature>
<dbReference type="Proteomes" id="UP000319894">
    <property type="component" value="Unassembled WGS sequence"/>
</dbReference>
<feature type="transmembrane region" description="Helical" evidence="5">
    <location>
        <begin position="115"/>
        <end position="137"/>
    </location>
</feature>